<evidence type="ECO:0000313" key="1">
    <source>
        <dbReference type="EMBL" id="MFC7247698.1"/>
    </source>
</evidence>
<keyword evidence="2" id="KW-1185">Reference proteome</keyword>
<gene>
    <name evidence="1" type="ORF">ACFQO7_34980</name>
</gene>
<protein>
    <recommendedName>
        <fullName evidence="3">Type VII secretion system (Wss) protein ESAT-6</fullName>
    </recommendedName>
</protein>
<proteinExistence type="predicted"/>
<evidence type="ECO:0008006" key="3">
    <source>
        <dbReference type="Google" id="ProtNLM"/>
    </source>
</evidence>
<name>A0ABW2H6Z6_9ACTN</name>
<dbReference type="Proteomes" id="UP001596392">
    <property type="component" value="Unassembled WGS sequence"/>
</dbReference>
<accession>A0ABW2H6Z6</accession>
<evidence type="ECO:0000313" key="2">
    <source>
        <dbReference type="Proteomes" id="UP001596392"/>
    </source>
</evidence>
<dbReference type="EMBL" id="JBHTAC010000062">
    <property type="protein sequence ID" value="MFC7247698.1"/>
    <property type="molecule type" value="Genomic_DNA"/>
</dbReference>
<dbReference type="RefSeq" id="WP_376810412.1">
    <property type="nucleotide sequence ID" value="NZ_JBHTAC010000062.1"/>
</dbReference>
<comment type="caution">
    <text evidence="1">The sequence shown here is derived from an EMBL/GenBank/DDBJ whole genome shotgun (WGS) entry which is preliminary data.</text>
</comment>
<sequence length="102" mass="10621">MTQAQSQADQDAFEVSHRLLLLAQLVQDAHAALRSGLATADGCWGGSDEIAAWSAHGYDPACDSVLNGAEQVSAALSGLRDRAGRIAAGAVNRTEDGRWPSS</sequence>
<organism evidence="1 2">
    <name type="scientific">Catellatospora aurea</name>
    <dbReference type="NCBI Taxonomy" id="1337874"/>
    <lineage>
        <taxon>Bacteria</taxon>
        <taxon>Bacillati</taxon>
        <taxon>Actinomycetota</taxon>
        <taxon>Actinomycetes</taxon>
        <taxon>Micromonosporales</taxon>
        <taxon>Micromonosporaceae</taxon>
        <taxon>Catellatospora</taxon>
    </lineage>
</organism>
<reference evidence="2" key="1">
    <citation type="journal article" date="2019" name="Int. J. Syst. Evol. Microbiol.">
        <title>The Global Catalogue of Microorganisms (GCM) 10K type strain sequencing project: providing services to taxonomists for standard genome sequencing and annotation.</title>
        <authorList>
            <consortium name="The Broad Institute Genomics Platform"/>
            <consortium name="The Broad Institute Genome Sequencing Center for Infectious Disease"/>
            <person name="Wu L."/>
            <person name="Ma J."/>
        </authorList>
    </citation>
    <scope>NUCLEOTIDE SEQUENCE [LARGE SCALE GENOMIC DNA]</scope>
    <source>
        <strain evidence="2">CGMCC 1.9106</strain>
    </source>
</reference>